<dbReference type="EMBL" id="LJIJ01001354">
    <property type="protein sequence ID" value="ODM92013.1"/>
    <property type="molecule type" value="Genomic_DNA"/>
</dbReference>
<sequence length="673" mass="75750">MCKFSSVSSVKVHKLNLKHTLPFFSSIIYLKYTKMAVAKQLTVVLKLLIFSDLLLACTASTVAFYKKENFTGAIYKTNTSKECQELPVLFQGVDGSIKTTGCTVVYPEKEKSGSCEMYGFIPRKIEKRLGQLSLQYPFDKISDIYNTPLTVHSFRECMAKESQPEIDVDFYDDNGSKHEFYDICTCTNLPSLDQMKESKGTAHGKCLKFYQTSNCEGVPSHYVYTTVFSGYQSLQWKSMEPCDMPMSEGCKSTVHFFTEKYFKGARKVVKSSTTCQQLAEPLPSSVKTTGCIALFEDECVVNDLFTGYIVKSKKGDLEELTREYSLNAKGFRPNFFRGCTQMEAKHSHDFDYQESVELDGNEVRYDKIELRDVCECKNLQATFPVENRVQRIHTYGNCFKLYTTLDCDGVPSITDVRLEISTVGSTMEFQSIEPCNTPKTCMRFNALVFKMQPLLAKSEFAGNEIDFPMATAQTFINHGLATIEQDYEARKELTETASFEFSPGFREMSVIGFEMRSQTSFGGGLPFVSTAINKIQATLKNEWKHDKTAENQFRKEVSETKVFAVSQKINIKACMKYEASSVIRMVQDVIVDYKILFEITASTSAGTAATAEEITDALGKQNNTHLTIFQGHPRSTKYKVVAQSFAKLLAMYGKNSMFLGNGGPISECNSNRG</sequence>
<evidence type="ECO:0000256" key="1">
    <source>
        <dbReference type="SAM" id="Phobius"/>
    </source>
</evidence>
<evidence type="ECO:0000313" key="2">
    <source>
        <dbReference type="EMBL" id="ODM92013.1"/>
    </source>
</evidence>
<dbReference type="Proteomes" id="UP000094527">
    <property type="component" value="Unassembled WGS sequence"/>
</dbReference>
<name>A0A1D2MGB4_ORCCI</name>
<dbReference type="Gene3D" id="2.170.15.10">
    <property type="entry name" value="Proaerolysin, chain A, domain 3"/>
    <property type="match status" value="1"/>
</dbReference>
<accession>A0A1D2MGB4</accession>
<keyword evidence="1" id="KW-0472">Membrane</keyword>
<comment type="caution">
    <text evidence="2">The sequence shown here is derived from an EMBL/GenBank/DDBJ whole genome shotgun (WGS) entry which is preliminary data.</text>
</comment>
<evidence type="ECO:0000313" key="3">
    <source>
        <dbReference type="Proteomes" id="UP000094527"/>
    </source>
</evidence>
<feature type="transmembrane region" description="Helical" evidence="1">
    <location>
        <begin position="43"/>
        <end position="65"/>
    </location>
</feature>
<protein>
    <submittedName>
        <fullName evidence="2">Uncharacterized protein</fullName>
    </submittedName>
</protein>
<keyword evidence="3" id="KW-1185">Reference proteome</keyword>
<gene>
    <name evidence="2" type="ORF">Ocin01_14666</name>
</gene>
<reference evidence="2 3" key="1">
    <citation type="journal article" date="2016" name="Genome Biol. Evol.">
        <title>Gene Family Evolution Reflects Adaptation to Soil Environmental Stressors in the Genome of the Collembolan Orchesella cincta.</title>
        <authorList>
            <person name="Faddeeva-Vakhrusheva A."/>
            <person name="Derks M.F."/>
            <person name="Anvar S.Y."/>
            <person name="Agamennone V."/>
            <person name="Suring W."/>
            <person name="Smit S."/>
            <person name="van Straalen N.M."/>
            <person name="Roelofs D."/>
        </authorList>
    </citation>
    <scope>NUCLEOTIDE SEQUENCE [LARGE SCALE GENOMIC DNA]</scope>
    <source>
        <tissue evidence="2">Mixed pool</tissue>
    </source>
</reference>
<keyword evidence="1" id="KW-1133">Transmembrane helix</keyword>
<dbReference type="AlphaFoldDB" id="A0A1D2MGB4"/>
<keyword evidence="1" id="KW-0812">Transmembrane</keyword>
<organism evidence="2 3">
    <name type="scientific">Orchesella cincta</name>
    <name type="common">Springtail</name>
    <name type="synonym">Podura cincta</name>
    <dbReference type="NCBI Taxonomy" id="48709"/>
    <lineage>
        <taxon>Eukaryota</taxon>
        <taxon>Metazoa</taxon>
        <taxon>Ecdysozoa</taxon>
        <taxon>Arthropoda</taxon>
        <taxon>Hexapoda</taxon>
        <taxon>Collembola</taxon>
        <taxon>Entomobryomorpha</taxon>
        <taxon>Entomobryoidea</taxon>
        <taxon>Orchesellidae</taxon>
        <taxon>Orchesellinae</taxon>
        <taxon>Orchesella</taxon>
    </lineage>
</organism>
<proteinExistence type="predicted"/>